<evidence type="ECO:0000256" key="3">
    <source>
        <dbReference type="ARBA" id="ARBA00022723"/>
    </source>
</evidence>
<dbReference type="GO" id="GO:0003676">
    <property type="term" value="F:nucleic acid binding"/>
    <property type="evidence" value="ECO:0007669"/>
    <property type="project" value="InterPro"/>
</dbReference>
<keyword evidence="3" id="KW-0479">Metal-binding</keyword>
<keyword evidence="6" id="KW-0460">Magnesium</keyword>
<sequence>MGAFQNQYKSQRASELWPDDLGGKGLSFSRGVWRVLQEVLCILGARFCISRRKDRKWWGCGFSRVTERRCWVLLLNLMPNLITLIVEFALRDLSRGKDCIFQALINPERDVPKYASKLNNITTELVCRPDVPRFSDVLPILLAYFRSRQAPGKPVLWIAHNAKAQVPSDWLFVDSLHLARKLKKIDGKKNLVNLVLEKRYGISSEGPSHRAMPDVEAVCNILPKITLDLKLTCDDLMNEAMRFSDVRKVS</sequence>
<dbReference type="GO" id="GO:0005737">
    <property type="term" value="C:cytoplasm"/>
    <property type="evidence" value="ECO:0007669"/>
    <property type="project" value="TreeGrafter"/>
</dbReference>
<protein>
    <recommendedName>
        <fullName evidence="8">Exonuclease domain-containing protein</fullName>
    </recommendedName>
</protein>
<dbReference type="InterPro" id="IPR040393">
    <property type="entry name" value="TREX1/2"/>
</dbReference>
<dbReference type="EMBL" id="CAJGYO010000012">
    <property type="protein sequence ID" value="CAD6262590.1"/>
    <property type="molecule type" value="Genomic_DNA"/>
</dbReference>
<comment type="cofactor">
    <cofactor evidence="1">
        <name>Mg(2+)</name>
        <dbReference type="ChEBI" id="CHEBI:18420"/>
    </cofactor>
</comment>
<dbReference type="InterPro" id="IPR012337">
    <property type="entry name" value="RNaseH-like_sf"/>
</dbReference>
<dbReference type="InterPro" id="IPR036397">
    <property type="entry name" value="RNaseH_sf"/>
</dbReference>
<feature type="domain" description="Exonuclease" evidence="8">
    <location>
        <begin position="80"/>
        <end position="231"/>
    </location>
</feature>
<evidence type="ECO:0000256" key="1">
    <source>
        <dbReference type="ARBA" id="ARBA00001946"/>
    </source>
</evidence>
<evidence type="ECO:0000256" key="4">
    <source>
        <dbReference type="ARBA" id="ARBA00022801"/>
    </source>
</evidence>
<gene>
    <name evidence="9" type="ORF">NCGR_LOCUS45928</name>
</gene>
<keyword evidence="5" id="KW-0269">Exonuclease</keyword>
<dbReference type="PANTHER" id="PTHR13058:SF26">
    <property type="entry name" value="OS04G0623400 PROTEIN"/>
    <property type="match status" value="1"/>
</dbReference>
<organism evidence="9 10">
    <name type="scientific">Miscanthus lutarioriparius</name>
    <dbReference type="NCBI Taxonomy" id="422564"/>
    <lineage>
        <taxon>Eukaryota</taxon>
        <taxon>Viridiplantae</taxon>
        <taxon>Streptophyta</taxon>
        <taxon>Embryophyta</taxon>
        <taxon>Tracheophyta</taxon>
        <taxon>Spermatophyta</taxon>
        <taxon>Magnoliopsida</taxon>
        <taxon>Liliopsida</taxon>
        <taxon>Poales</taxon>
        <taxon>Poaceae</taxon>
        <taxon>PACMAD clade</taxon>
        <taxon>Panicoideae</taxon>
        <taxon>Andropogonodae</taxon>
        <taxon>Andropogoneae</taxon>
        <taxon>Saccharinae</taxon>
        <taxon>Miscanthus</taxon>
    </lineage>
</organism>
<dbReference type="SUPFAM" id="SSF53098">
    <property type="entry name" value="Ribonuclease H-like"/>
    <property type="match status" value="1"/>
</dbReference>
<dbReference type="Proteomes" id="UP000604825">
    <property type="component" value="Unassembled WGS sequence"/>
</dbReference>
<reference evidence="9" key="1">
    <citation type="submission" date="2020-10" db="EMBL/GenBank/DDBJ databases">
        <authorList>
            <person name="Han B."/>
            <person name="Lu T."/>
            <person name="Zhao Q."/>
            <person name="Huang X."/>
            <person name="Zhao Y."/>
        </authorList>
    </citation>
    <scope>NUCLEOTIDE SEQUENCE</scope>
</reference>
<comment type="similarity">
    <text evidence="7">Belongs to the exonuclease superfamily. TREX family.</text>
</comment>
<dbReference type="PANTHER" id="PTHR13058">
    <property type="entry name" value="THREE PRIME REPAIR EXONUCLEASE 1, 2"/>
    <property type="match status" value="1"/>
</dbReference>
<proteinExistence type="inferred from homology"/>
<dbReference type="GO" id="GO:0006308">
    <property type="term" value="P:DNA catabolic process"/>
    <property type="evidence" value="ECO:0007669"/>
    <property type="project" value="TreeGrafter"/>
</dbReference>
<evidence type="ECO:0000256" key="7">
    <source>
        <dbReference type="ARBA" id="ARBA00025769"/>
    </source>
</evidence>
<dbReference type="GO" id="GO:0046872">
    <property type="term" value="F:metal ion binding"/>
    <property type="evidence" value="ECO:0007669"/>
    <property type="project" value="UniProtKB-KW"/>
</dbReference>
<evidence type="ECO:0000259" key="8">
    <source>
        <dbReference type="SMART" id="SM00479"/>
    </source>
</evidence>
<accession>A0A811QNH7</accession>
<evidence type="ECO:0000313" key="9">
    <source>
        <dbReference type="EMBL" id="CAD6262590.1"/>
    </source>
</evidence>
<dbReference type="SMART" id="SM00479">
    <property type="entry name" value="EXOIII"/>
    <property type="match status" value="1"/>
</dbReference>
<name>A0A811QNH7_9POAL</name>
<evidence type="ECO:0000256" key="6">
    <source>
        <dbReference type="ARBA" id="ARBA00022842"/>
    </source>
</evidence>
<keyword evidence="10" id="KW-1185">Reference proteome</keyword>
<dbReference type="GO" id="GO:0008296">
    <property type="term" value="F:3'-5'-DNA exonuclease activity"/>
    <property type="evidence" value="ECO:0007669"/>
    <property type="project" value="TreeGrafter"/>
</dbReference>
<dbReference type="Gene3D" id="3.30.420.10">
    <property type="entry name" value="Ribonuclease H-like superfamily/Ribonuclease H"/>
    <property type="match status" value="1"/>
</dbReference>
<dbReference type="InterPro" id="IPR013520">
    <property type="entry name" value="Ribonucl_H"/>
</dbReference>
<keyword evidence="2" id="KW-0540">Nuclease</keyword>
<evidence type="ECO:0000313" key="10">
    <source>
        <dbReference type="Proteomes" id="UP000604825"/>
    </source>
</evidence>
<evidence type="ECO:0000256" key="2">
    <source>
        <dbReference type="ARBA" id="ARBA00022722"/>
    </source>
</evidence>
<evidence type="ECO:0000256" key="5">
    <source>
        <dbReference type="ARBA" id="ARBA00022839"/>
    </source>
</evidence>
<dbReference type="CDD" id="cd06127">
    <property type="entry name" value="DEDDh"/>
    <property type="match status" value="1"/>
</dbReference>
<dbReference type="AlphaFoldDB" id="A0A811QNH7"/>
<comment type="caution">
    <text evidence="9">The sequence shown here is derived from an EMBL/GenBank/DDBJ whole genome shotgun (WGS) entry which is preliminary data.</text>
</comment>
<dbReference type="OrthoDB" id="10250935at2759"/>
<dbReference type="Pfam" id="PF00929">
    <property type="entry name" value="RNase_T"/>
    <property type="match status" value="1"/>
</dbReference>
<keyword evidence="4" id="KW-0378">Hydrolase</keyword>